<feature type="domain" description="Zn(2)-C6 fungal-type" evidence="4">
    <location>
        <begin position="93"/>
        <end position="123"/>
    </location>
</feature>
<feature type="compositionally biased region" description="Low complexity" evidence="3">
    <location>
        <begin position="59"/>
        <end position="70"/>
    </location>
</feature>
<organism evidence="5 6">
    <name type="scientific">Pseudozyma flocculosa</name>
    <dbReference type="NCBI Taxonomy" id="84751"/>
    <lineage>
        <taxon>Eukaryota</taxon>
        <taxon>Fungi</taxon>
        <taxon>Dikarya</taxon>
        <taxon>Basidiomycota</taxon>
        <taxon>Ustilaginomycotina</taxon>
        <taxon>Ustilaginomycetes</taxon>
        <taxon>Ustilaginales</taxon>
        <taxon>Ustilaginaceae</taxon>
        <taxon>Pseudozyma</taxon>
    </lineage>
</organism>
<dbReference type="AlphaFoldDB" id="A0A5C3ESD1"/>
<accession>A0A5C3ESD1</accession>
<protein>
    <recommendedName>
        <fullName evidence="4">Zn(2)-C6 fungal-type domain-containing protein</fullName>
    </recommendedName>
</protein>
<evidence type="ECO:0000259" key="4">
    <source>
        <dbReference type="PROSITE" id="PS50048"/>
    </source>
</evidence>
<name>A0A5C3ESD1_9BASI</name>
<evidence type="ECO:0000313" key="5">
    <source>
        <dbReference type="EMBL" id="SPO35223.1"/>
    </source>
</evidence>
<reference evidence="5 6" key="1">
    <citation type="submission" date="2018-03" db="EMBL/GenBank/DDBJ databases">
        <authorList>
            <person name="Guldener U."/>
        </authorList>
    </citation>
    <scope>NUCLEOTIDE SEQUENCE [LARGE SCALE GENOMIC DNA]</scope>
    <source>
        <strain evidence="5 6">DAOM196992</strain>
    </source>
</reference>
<feature type="compositionally biased region" description="Polar residues" evidence="3">
    <location>
        <begin position="18"/>
        <end position="39"/>
    </location>
</feature>
<dbReference type="PROSITE" id="PS00463">
    <property type="entry name" value="ZN2_CY6_FUNGAL_1"/>
    <property type="match status" value="1"/>
</dbReference>
<evidence type="ECO:0000313" key="6">
    <source>
        <dbReference type="Proteomes" id="UP000323386"/>
    </source>
</evidence>
<sequence length="787" mass="85147">MMSAAESSQPWTYARTAEGSTDTASPDATLSESAFDSTSPGSSYLYGFAGAGAGTFASTALAPRPGPSKGTKGKPKHIPGGRVKRYHERSMHGCLTCRKRRVKCDETKPVCQRCACGDRECVYVSVDTAASSSKTSASQDLSPTRAFNAESSERRHQPSSASYPMSALLHPGAGNGVKRESHDSGAAPLFQTGYQRLPPLSNGFRIDEGYHHVGTSDGWSTAGAPAQGEDGFHTELDAAGRRAASERHAYEPDSSGAGPVRKLARLSGFSARPSVVDSTSTNHRSMPSQPREFEPLAAFSFDSLAPFLPTVEEQSLFRHFVFEVAPRLCTQDLSLVENPWVRHIAQLAVREPAGATGFSESLRSAILSISGLDLSRRASPVPAGRPHSMRMSPRSDIRSPSFEGQQTRNGGGGAAQTASGMAAIPASSTPSAPADNLASAFLLELSSRRREASFKALSSAISGRNDRNDRLTRADAVQMLAAVLCLSVRDRLAGHTDWRGALRNATSTIVELGGPAALVDAADGASQFMVEQLAAYETLDTLIVEPPPLFLQPWDTWWHRLMGSSEEARSDDSVSQTLGIRRGLIDLLARITRVEVTRKELQSRTGRSVTLSDTGAIPSAPLPAEYEETRVWLDSTVRGLRAEISTWWTRSTSAKGITSPHTNLLDLVNDLYVATADLYMQSILFRRPSDHLTLTRPMASVLDRCEEAVRAGHTQGLILPLCFAAASAPRLGRERIRAILFDLHRACHLDMDRIHERLELLWRLVDARSVPLDLGLLADVACYSWSL</sequence>
<dbReference type="Pfam" id="PF00172">
    <property type="entry name" value="Zn_clus"/>
    <property type="match status" value="1"/>
</dbReference>
<gene>
    <name evidence="5" type="ORF">PSFLO_00694</name>
</gene>
<dbReference type="GO" id="GO:0005634">
    <property type="term" value="C:nucleus"/>
    <property type="evidence" value="ECO:0007669"/>
    <property type="project" value="UniProtKB-SubCell"/>
</dbReference>
<dbReference type="GO" id="GO:0008270">
    <property type="term" value="F:zinc ion binding"/>
    <property type="evidence" value="ECO:0007669"/>
    <property type="project" value="InterPro"/>
</dbReference>
<dbReference type="GO" id="GO:0000981">
    <property type="term" value="F:DNA-binding transcription factor activity, RNA polymerase II-specific"/>
    <property type="evidence" value="ECO:0007669"/>
    <property type="project" value="InterPro"/>
</dbReference>
<feature type="compositionally biased region" description="Low complexity" evidence="3">
    <location>
        <begin position="132"/>
        <end position="142"/>
    </location>
</feature>
<dbReference type="OrthoDB" id="5419315at2759"/>
<feature type="region of interest" description="Disordered" evidence="3">
    <location>
        <begin position="377"/>
        <end position="429"/>
    </location>
</feature>
<dbReference type="PROSITE" id="PS50048">
    <property type="entry name" value="ZN2_CY6_FUNGAL_2"/>
    <property type="match status" value="1"/>
</dbReference>
<dbReference type="SUPFAM" id="SSF57701">
    <property type="entry name" value="Zn2/Cys6 DNA-binding domain"/>
    <property type="match status" value="1"/>
</dbReference>
<comment type="subcellular location">
    <subcellularLocation>
        <location evidence="1">Nucleus</location>
    </subcellularLocation>
</comment>
<dbReference type="InterPro" id="IPR021858">
    <property type="entry name" value="Fun_TF"/>
</dbReference>
<keyword evidence="6" id="KW-1185">Reference proteome</keyword>
<proteinExistence type="predicted"/>
<evidence type="ECO:0000256" key="1">
    <source>
        <dbReference type="ARBA" id="ARBA00004123"/>
    </source>
</evidence>
<keyword evidence="2" id="KW-0539">Nucleus</keyword>
<dbReference type="InterPro" id="IPR036864">
    <property type="entry name" value="Zn2-C6_fun-type_DNA-bd_sf"/>
</dbReference>
<feature type="region of interest" description="Disordered" evidence="3">
    <location>
        <begin position="132"/>
        <end position="162"/>
    </location>
</feature>
<dbReference type="CDD" id="cd00067">
    <property type="entry name" value="GAL4"/>
    <property type="match status" value="1"/>
</dbReference>
<dbReference type="PANTHER" id="PTHR37534:SF20">
    <property type="entry name" value="PRO1A C6 ZINK-FINGER PROTEIN"/>
    <property type="match status" value="1"/>
</dbReference>
<feature type="compositionally biased region" description="Polar residues" evidence="3">
    <location>
        <begin position="1"/>
        <end position="11"/>
    </location>
</feature>
<dbReference type="InterPro" id="IPR001138">
    <property type="entry name" value="Zn2Cys6_DnaBD"/>
</dbReference>
<dbReference type="SMART" id="SM00066">
    <property type="entry name" value="GAL4"/>
    <property type="match status" value="1"/>
</dbReference>
<feature type="compositionally biased region" description="Basic residues" evidence="3">
    <location>
        <begin position="71"/>
        <end position="84"/>
    </location>
</feature>
<dbReference type="Pfam" id="PF11951">
    <property type="entry name" value="Fungal_trans_2"/>
    <property type="match status" value="1"/>
</dbReference>
<feature type="region of interest" description="Disordered" evidence="3">
    <location>
        <begin position="1"/>
        <end position="39"/>
    </location>
</feature>
<dbReference type="PANTHER" id="PTHR37534">
    <property type="entry name" value="TRANSCRIPTIONAL ACTIVATOR PROTEIN UGA3"/>
    <property type="match status" value="1"/>
</dbReference>
<evidence type="ECO:0000256" key="2">
    <source>
        <dbReference type="ARBA" id="ARBA00023242"/>
    </source>
</evidence>
<evidence type="ECO:0000256" key="3">
    <source>
        <dbReference type="SAM" id="MobiDB-lite"/>
    </source>
</evidence>
<dbReference type="Proteomes" id="UP000323386">
    <property type="component" value="Unassembled WGS sequence"/>
</dbReference>
<feature type="region of interest" description="Disordered" evidence="3">
    <location>
        <begin position="59"/>
        <end position="84"/>
    </location>
</feature>
<dbReference type="Gene3D" id="4.10.240.10">
    <property type="entry name" value="Zn(2)-C6 fungal-type DNA-binding domain"/>
    <property type="match status" value="1"/>
</dbReference>
<dbReference type="EMBL" id="OOIP01000001">
    <property type="protein sequence ID" value="SPO35223.1"/>
    <property type="molecule type" value="Genomic_DNA"/>
</dbReference>